<dbReference type="CDD" id="cd00063">
    <property type="entry name" value="FN3"/>
    <property type="match status" value="1"/>
</dbReference>
<dbReference type="InterPro" id="IPR036116">
    <property type="entry name" value="FN3_sf"/>
</dbReference>
<dbReference type="FunFam" id="2.60.40.10:FF:000035">
    <property type="entry name" value="Contactin 1"/>
    <property type="match status" value="1"/>
</dbReference>
<feature type="non-terminal residue" evidence="2">
    <location>
        <position position="107"/>
    </location>
</feature>
<protein>
    <recommendedName>
        <fullName evidence="1">Fibronectin type-III domain-containing protein</fullName>
    </recommendedName>
</protein>
<evidence type="ECO:0000313" key="2">
    <source>
        <dbReference type="EMBL" id="RUS82808.1"/>
    </source>
</evidence>
<proteinExistence type="predicted"/>
<dbReference type="InterPro" id="IPR013783">
    <property type="entry name" value="Ig-like_fold"/>
</dbReference>
<dbReference type="InterPro" id="IPR003961">
    <property type="entry name" value="FN3_dom"/>
</dbReference>
<dbReference type="SUPFAM" id="SSF49265">
    <property type="entry name" value="Fibronectin type III"/>
    <property type="match status" value="1"/>
</dbReference>
<dbReference type="Proteomes" id="UP000271974">
    <property type="component" value="Unassembled WGS sequence"/>
</dbReference>
<comment type="caution">
    <text evidence="2">The sequence shown here is derived from an EMBL/GenBank/DDBJ whole genome shotgun (WGS) entry which is preliminary data.</text>
</comment>
<dbReference type="STRING" id="188477.A0A433TMN0"/>
<gene>
    <name evidence="2" type="ORF">EGW08_009428</name>
</gene>
<dbReference type="PROSITE" id="PS50853">
    <property type="entry name" value="FN3"/>
    <property type="match status" value="1"/>
</dbReference>
<reference evidence="2 3" key="1">
    <citation type="submission" date="2019-01" db="EMBL/GenBank/DDBJ databases">
        <title>A draft genome assembly of the solar-powered sea slug Elysia chlorotica.</title>
        <authorList>
            <person name="Cai H."/>
            <person name="Li Q."/>
            <person name="Fang X."/>
            <person name="Li J."/>
            <person name="Curtis N.E."/>
            <person name="Altenburger A."/>
            <person name="Shibata T."/>
            <person name="Feng M."/>
            <person name="Maeda T."/>
            <person name="Schwartz J.A."/>
            <person name="Shigenobu S."/>
            <person name="Lundholm N."/>
            <person name="Nishiyama T."/>
            <person name="Yang H."/>
            <person name="Hasebe M."/>
            <person name="Li S."/>
            <person name="Pierce S.K."/>
            <person name="Wang J."/>
        </authorList>
    </citation>
    <scope>NUCLEOTIDE SEQUENCE [LARGE SCALE GENOMIC DNA]</scope>
    <source>
        <strain evidence="2">EC2010</strain>
        <tissue evidence="2">Whole organism of an adult</tissue>
    </source>
</reference>
<dbReference type="AlphaFoldDB" id="A0A433TMN0"/>
<feature type="domain" description="Fibronectin type-III" evidence="1">
    <location>
        <begin position="9"/>
        <end position="107"/>
    </location>
</feature>
<dbReference type="Gene3D" id="2.60.40.10">
    <property type="entry name" value="Immunoglobulins"/>
    <property type="match status" value="1"/>
</dbReference>
<name>A0A433TMN0_ELYCH</name>
<evidence type="ECO:0000313" key="3">
    <source>
        <dbReference type="Proteomes" id="UP000271974"/>
    </source>
</evidence>
<evidence type="ECO:0000259" key="1">
    <source>
        <dbReference type="PROSITE" id="PS50853"/>
    </source>
</evidence>
<dbReference type="EMBL" id="RQTK01000270">
    <property type="protein sequence ID" value="RUS82808.1"/>
    <property type="molecule type" value="Genomic_DNA"/>
</dbReference>
<organism evidence="2 3">
    <name type="scientific">Elysia chlorotica</name>
    <name type="common">Eastern emerald elysia</name>
    <name type="synonym">Sea slug</name>
    <dbReference type="NCBI Taxonomy" id="188477"/>
    <lineage>
        <taxon>Eukaryota</taxon>
        <taxon>Metazoa</taxon>
        <taxon>Spiralia</taxon>
        <taxon>Lophotrochozoa</taxon>
        <taxon>Mollusca</taxon>
        <taxon>Gastropoda</taxon>
        <taxon>Heterobranchia</taxon>
        <taxon>Euthyneura</taxon>
        <taxon>Panpulmonata</taxon>
        <taxon>Sacoglossa</taxon>
        <taxon>Placobranchoidea</taxon>
        <taxon>Plakobranchidae</taxon>
        <taxon>Elysia</taxon>
    </lineage>
</organism>
<dbReference type="OrthoDB" id="7933032at2759"/>
<sequence>MASAPPIYAPENVGGGGGAEGLLRISWEPLPRSKWGSFAISYIMYYRLQSEDKNQGLWETVKTNRTFFNKVVGLDNYYLPYTVKVQAYNDQGPGPNSTEVIVMSAER</sequence>
<accession>A0A433TMN0</accession>
<keyword evidence="3" id="KW-1185">Reference proteome</keyword>